<dbReference type="EMBL" id="KV012876">
    <property type="protein sequence ID" value="KZV24144.1"/>
    <property type="molecule type" value="Genomic_DNA"/>
</dbReference>
<name>A0A2Z7AQI2_9LAMI</name>
<evidence type="ECO:0000256" key="1">
    <source>
        <dbReference type="SAM" id="MobiDB-lite"/>
    </source>
</evidence>
<dbReference type="Proteomes" id="UP000250235">
    <property type="component" value="Unassembled WGS sequence"/>
</dbReference>
<keyword evidence="4" id="KW-1185">Reference proteome</keyword>
<evidence type="ECO:0000313" key="3">
    <source>
        <dbReference type="EMBL" id="KZV24144.1"/>
    </source>
</evidence>
<keyword evidence="2" id="KW-0472">Membrane</keyword>
<evidence type="ECO:0000256" key="2">
    <source>
        <dbReference type="SAM" id="Phobius"/>
    </source>
</evidence>
<gene>
    <name evidence="3" type="ORF">F511_18550</name>
</gene>
<protein>
    <submittedName>
        <fullName evidence="3">Uncharacterized protein</fullName>
    </submittedName>
</protein>
<proteinExistence type="predicted"/>
<organism evidence="3 4">
    <name type="scientific">Dorcoceras hygrometricum</name>
    <dbReference type="NCBI Taxonomy" id="472368"/>
    <lineage>
        <taxon>Eukaryota</taxon>
        <taxon>Viridiplantae</taxon>
        <taxon>Streptophyta</taxon>
        <taxon>Embryophyta</taxon>
        <taxon>Tracheophyta</taxon>
        <taxon>Spermatophyta</taxon>
        <taxon>Magnoliopsida</taxon>
        <taxon>eudicotyledons</taxon>
        <taxon>Gunneridae</taxon>
        <taxon>Pentapetalae</taxon>
        <taxon>asterids</taxon>
        <taxon>lamiids</taxon>
        <taxon>Lamiales</taxon>
        <taxon>Gesneriaceae</taxon>
        <taxon>Didymocarpoideae</taxon>
        <taxon>Trichosporeae</taxon>
        <taxon>Loxocarpinae</taxon>
        <taxon>Dorcoceras</taxon>
    </lineage>
</organism>
<feature type="transmembrane region" description="Helical" evidence="2">
    <location>
        <begin position="141"/>
        <end position="162"/>
    </location>
</feature>
<accession>A0A2Z7AQI2</accession>
<feature type="compositionally biased region" description="Polar residues" evidence="1">
    <location>
        <begin position="81"/>
        <end position="91"/>
    </location>
</feature>
<keyword evidence="2" id="KW-0812">Transmembrane</keyword>
<keyword evidence="2" id="KW-1133">Transmembrane helix</keyword>
<feature type="region of interest" description="Disordered" evidence="1">
    <location>
        <begin position="59"/>
        <end position="115"/>
    </location>
</feature>
<dbReference type="AlphaFoldDB" id="A0A2Z7AQI2"/>
<reference evidence="3 4" key="1">
    <citation type="journal article" date="2015" name="Proc. Natl. Acad. Sci. U.S.A.">
        <title>The resurrection genome of Boea hygrometrica: A blueprint for survival of dehydration.</title>
        <authorList>
            <person name="Xiao L."/>
            <person name="Yang G."/>
            <person name="Zhang L."/>
            <person name="Yang X."/>
            <person name="Zhao S."/>
            <person name="Ji Z."/>
            <person name="Zhou Q."/>
            <person name="Hu M."/>
            <person name="Wang Y."/>
            <person name="Chen M."/>
            <person name="Xu Y."/>
            <person name="Jin H."/>
            <person name="Xiao X."/>
            <person name="Hu G."/>
            <person name="Bao F."/>
            <person name="Hu Y."/>
            <person name="Wan P."/>
            <person name="Li L."/>
            <person name="Deng X."/>
            <person name="Kuang T."/>
            <person name="Xiang C."/>
            <person name="Zhu J.K."/>
            <person name="Oliver M.J."/>
            <person name="He Y."/>
        </authorList>
    </citation>
    <scope>NUCLEOTIDE SEQUENCE [LARGE SCALE GENOMIC DNA]</scope>
    <source>
        <strain evidence="4">cv. XS01</strain>
    </source>
</reference>
<evidence type="ECO:0000313" key="4">
    <source>
        <dbReference type="Proteomes" id="UP000250235"/>
    </source>
</evidence>
<sequence>MEVVQRGTLRAGLRATARAMLRVVAAAPAAGPKFFFCFLKSKFEIYAIQAVICIEGSEPGSDTTVGDNGGSGSRYPGAQRKSMTGNKNPPSVYTRRSDGFDTNGISSSRQPEQVRRKGRLRVADGGACGWRRPKGRRGGGWAALGVGFGVSCDVMIVALGHINI</sequence>